<comment type="function">
    <text evidence="7">Functions as a component of the DNA-binding general transcription factor complex TFIID. Binding of TFIID to a promoter (with or without TATA element) is the initial step in pre-initiation complex (PIC) formation. TFIID plays a key role in the regulation of gene expression by RNA polymerase II through different activities such as transcription activator interaction, core promoter recognition and selectivity, TFIIA and TFIIB interaction, chromatin modification (histone acetylation by TAF1), facilitation of DNA opening and initiation of transcription.</text>
</comment>
<evidence type="ECO:0000256" key="3">
    <source>
        <dbReference type="ARBA" id="ARBA00017306"/>
    </source>
</evidence>
<dbReference type="GO" id="GO:0006367">
    <property type="term" value="P:transcription initiation at RNA polymerase II promoter"/>
    <property type="evidence" value="ECO:0007669"/>
    <property type="project" value="TreeGrafter"/>
</dbReference>
<dbReference type="PANTHER" id="PTHR15138">
    <property type="entry name" value="TRANSCRIPTION INITIATION FACTOR TFIID SUBUNIT 4"/>
    <property type="match status" value="1"/>
</dbReference>
<sequence length="314" mass="36836">MFNKETLSSFPHEVRQEIAKMGEKLKRGEITPAEYKEICEEILSNHRDSEEEEANDSPMVKRGRPSSKDDQKPEYMSDIIQYAGVNLKEEALHIAKEAEGSLPLEESRGMVNDYRNTIESLFDRNIYLYFINKICKLREIGITEEALQLVFQACKRKLMDLLEKLIQHSKTRVDLARNDYLIRIENDRRRQMWFLEQEERLEMDKYRHKKEGDDGDGKKKWRKILQEREDLIIKKRLSNNVALAALGSQPKSWMAANELPTDDGSASYLTLFQSTEDRNQKGSTRSITKDDFLSVLSRDKRYNKSVFTIKHTYL</sequence>
<dbReference type="EMBL" id="LTDL01000016">
    <property type="protein sequence ID" value="OAG31425.1"/>
    <property type="molecule type" value="Genomic_DNA"/>
</dbReference>
<dbReference type="OrthoDB" id="21060at2759"/>
<dbReference type="PANTHER" id="PTHR15138:SF14">
    <property type="entry name" value="TRANSCRIPTION INITIATION FACTOR TFIID SUBUNIT 4"/>
    <property type="match status" value="1"/>
</dbReference>
<name>A0A177EHH4_9MICR</name>
<keyword evidence="5" id="KW-0804">Transcription</keyword>
<comment type="similarity">
    <text evidence="2">Belongs to the TAF4 family.</text>
</comment>
<feature type="domain" description="Transcription initiation factor TFIID component TAF4 C-terminal" evidence="10">
    <location>
        <begin position="76"/>
        <end position="307"/>
    </location>
</feature>
<gene>
    <name evidence="11" type="ORF">NEDG_01952</name>
</gene>
<evidence type="ECO:0000256" key="6">
    <source>
        <dbReference type="ARBA" id="ARBA00023242"/>
    </source>
</evidence>
<dbReference type="InterPro" id="IPR045144">
    <property type="entry name" value="TAF4"/>
</dbReference>
<dbReference type="GeneID" id="93648302"/>
<dbReference type="CDD" id="cd08045">
    <property type="entry name" value="HFD_TAF4"/>
    <property type="match status" value="1"/>
</dbReference>
<proteinExistence type="inferred from homology"/>
<reference evidence="11 12" key="1">
    <citation type="submission" date="2016-02" db="EMBL/GenBank/DDBJ databases">
        <title>Discovery of a natural microsporidian pathogen with a broad tissue tropism in Caenorhabditis elegans.</title>
        <authorList>
            <person name="Luallen R.J."/>
            <person name="Reinke A.W."/>
            <person name="Tong L."/>
            <person name="Botts M.R."/>
            <person name="Felix M.-A."/>
            <person name="Troemel E.R."/>
        </authorList>
    </citation>
    <scope>NUCLEOTIDE SEQUENCE [LARGE SCALE GENOMIC DNA]</scope>
    <source>
        <strain evidence="11 12">JUm2807</strain>
    </source>
</reference>
<dbReference type="GO" id="GO:0016251">
    <property type="term" value="F:RNA polymerase II general transcription initiation factor activity"/>
    <property type="evidence" value="ECO:0007669"/>
    <property type="project" value="TreeGrafter"/>
</dbReference>
<evidence type="ECO:0000313" key="12">
    <source>
        <dbReference type="Proteomes" id="UP000185944"/>
    </source>
</evidence>
<evidence type="ECO:0000256" key="1">
    <source>
        <dbReference type="ARBA" id="ARBA00004123"/>
    </source>
</evidence>
<dbReference type="RefSeq" id="XP_067545100.1">
    <property type="nucleotide sequence ID" value="XM_067689370.1"/>
</dbReference>
<evidence type="ECO:0000256" key="9">
    <source>
        <dbReference type="SAM" id="MobiDB-lite"/>
    </source>
</evidence>
<comment type="caution">
    <text evidence="11">The sequence shown here is derived from an EMBL/GenBank/DDBJ whole genome shotgun (WGS) entry which is preliminary data.</text>
</comment>
<dbReference type="Pfam" id="PF05236">
    <property type="entry name" value="TAF4"/>
    <property type="match status" value="1"/>
</dbReference>
<keyword evidence="4" id="KW-0805">Transcription regulation</keyword>
<dbReference type="STRING" id="1805483.A0A177EHH4"/>
<evidence type="ECO:0000256" key="2">
    <source>
        <dbReference type="ARBA" id="ARBA00006178"/>
    </source>
</evidence>
<feature type="region of interest" description="Disordered" evidence="9">
    <location>
        <begin position="41"/>
        <end position="73"/>
    </location>
</feature>
<dbReference type="GO" id="GO:0005669">
    <property type="term" value="C:transcription factor TFIID complex"/>
    <property type="evidence" value="ECO:0007669"/>
    <property type="project" value="InterPro"/>
</dbReference>
<dbReference type="VEuPathDB" id="MicrosporidiaDB:NEDG_01952"/>
<organism evidence="11 12">
    <name type="scientific">Nematocida displodere</name>
    <dbReference type="NCBI Taxonomy" id="1805483"/>
    <lineage>
        <taxon>Eukaryota</taxon>
        <taxon>Fungi</taxon>
        <taxon>Fungi incertae sedis</taxon>
        <taxon>Microsporidia</taxon>
        <taxon>Nematocida</taxon>
    </lineage>
</organism>
<protein>
    <recommendedName>
        <fullName evidence="3">Transcription initiation factor TFIID subunit 4</fullName>
    </recommendedName>
    <alternativeName>
        <fullName evidence="8">TBP-associated factor 4</fullName>
    </alternativeName>
</protein>
<dbReference type="AlphaFoldDB" id="A0A177EHH4"/>
<dbReference type="InterPro" id="IPR007900">
    <property type="entry name" value="TAF4_C"/>
</dbReference>
<keyword evidence="6" id="KW-0539">Nucleus</keyword>
<accession>A0A177EHH4</accession>
<evidence type="ECO:0000256" key="5">
    <source>
        <dbReference type="ARBA" id="ARBA00023163"/>
    </source>
</evidence>
<evidence type="ECO:0000259" key="10">
    <source>
        <dbReference type="Pfam" id="PF05236"/>
    </source>
</evidence>
<evidence type="ECO:0000256" key="8">
    <source>
        <dbReference type="ARBA" id="ARBA00031747"/>
    </source>
</evidence>
<evidence type="ECO:0000256" key="7">
    <source>
        <dbReference type="ARBA" id="ARBA00025346"/>
    </source>
</evidence>
<evidence type="ECO:0000256" key="4">
    <source>
        <dbReference type="ARBA" id="ARBA00023015"/>
    </source>
</evidence>
<dbReference type="GO" id="GO:0003677">
    <property type="term" value="F:DNA binding"/>
    <property type="evidence" value="ECO:0007669"/>
    <property type="project" value="TreeGrafter"/>
</dbReference>
<evidence type="ECO:0000313" key="11">
    <source>
        <dbReference type="EMBL" id="OAG31425.1"/>
    </source>
</evidence>
<keyword evidence="12" id="KW-1185">Reference proteome</keyword>
<dbReference type="Proteomes" id="UP000185944">
    <property type="component" value="Unassembled WGS sequence"/>
</dbReference>
<comment type="subcellular location">
    <subcellularLocation>
        <location evidence="1">Nucleus</location>
    </subcellularLocation>
</comment>